<dbReference type="GO" id="GO:0030288">
    <property type="term" value="C:outer membrane-bounded periplasmic space"/>
    <property type="evidence" value="ECO:0007669"/>
    <property type="project" value="InterPro"/>
</dbReference>
<dbReference type="NCBIfam" id="TIGR01276">
    <property type="entry name" value="thiB"/>
    <property type="match status" value="1"/>
</dbReference>
<evidence type="ECO:0000313" key="8">
    <source>
        <dbReference type="Proteomes" id="UP000190837"/>
    </source>
</evidence>
<dbReference type="PANTHER" id="PTHR30006">
    <property type="entry name" value="THIAMINE-BINDING PERIPLASMIC PROTEIN-RELATED"/>
    <property type="match status" value="1"/>
</dbReference>
<evidence type="ECO:0000256" key="3">
    <source>
        <dbReference type="ARBA" id="ARBA00022448"/>
    </source>
</evidence>
<dbReference type="GO" id="GO:0015888">
    <property type="term" value="P:thiamine transport"/>
    <property type="evidence" value="ECO:0007669"/>
    <property type="project" value="InterPro"/>
</dbReference>
<dbReference type="NCBIfam" id="TIGR01254">
    <property type="entry name" value="sfuA"/>
    <property type="match status" value="1"/>
</dbReference>
<keyword evidence="4 6" id="KW-0732">Signal</keyword>
<dbReference type="GO" id="GO:0030976">
    <property type="term" value="F:thiamine pyrophosphate binding"/>
    <property type="evidence" value="ECO:0007669"/>
    <property type="project" value="TreeGrafter"/>
</dbReference>
<dbReference type="Proteomes" id="UP000190837">
    <property type="component" value="Unassembled WGS sequence"/>
</dbReference>
<dbReference type="CDD" id="cd13545">
    <property type="entry name" value="PBP2_TbpA"/>
    <property type="match status" value="1"/>
</dbReference>
<dbReference type="RefSeq" id="WP_079540083.1">
    <property type="nucleotide sequence ID" value="NZ_FKLO01000037.1"/>
</dbReference>
<dbReference type="GO" id="GO:0030975">
    <property type="term" value="F:thiamine binding"/>
    <property type="evidence" value="ECO:0007669"/>
    <property type="project" value="InterPro"/>
</dbReference>
<evidence type="ECO:0000256" key="1">
    <source>
        <dbReference type="ARBA" id="ARBA00004418"/>
    </source>
</evidence>
<evidence type="ECO:0000256" key="2">
    <source>
        <dbReference type="ARBA" id="ARBA00008520"/>
    </source>
</evidence>
<organism evidence="7 8">
    <name type="scientific">Cardiobacterium hominis</name>
    <dbReference type="NCBI Taxonomy" id="2718"/>
    <lineage>
        <taxon>Bacteria</taxon>
        <taxon>Pseudomonadati</taxon>
        <taxon>Pseudomonadota</taxon>
        <taxon>Gammaproteobacteria</taxon>
        <taxon>Cardiobacteriales</taxon>
        <taxon>Cardiobacteriaceae</taxon>
        <taxon>Cardiobacterium</taxon>
    </lineage>
</organism>
<keyword evidence="3" id="KW-0813">Transport</keyword>
<evidence type="ECO:0000256" key="5">
    <source>
        <dbReference type="ARBA" id="ARBA00022764"/>
    </source>
</evidence>
<dbReference type="AlphaFoldDB" id="A0A1C3H3V7"/>
<sequence>MFKRLLILLSFAAAAASAKPVLTVYTYSSFNTQWGAGPGLKAAFEKVCDCEVKYVALDHGVMILNRLRQEGEQNGADVIIGIDNTLMQTALDTGLFAPSGVDTSKLKLPDGWTDPVFVPYDYGWFSFVYDKTRLKNPPRSLHELVESQEPWTVIYSDPRVSTPGQGFMLWMQKVFGDDAPAAWEKLAKKTVTVTKGSSEAYSLFTKGESDMALYYSTSPAYQLMKENKDIYAAALFDEGHYLQVEVAARTRTSKQPELAQKFLEFLITPAFQENIATTNWIYPAGDVTLPEAFAKLPRPQKSLQFTPDEVQKNRPQWIEQWQKAVSQ</sequence>
<feature type="chain" id="PRO_5008674821" evidence="6">
    <location>
        <begin position="19"/>
        <end position="327"/>
    </location>
</feature>
<dbReference type="EMBL" id="FKLO01000037">
    <property type="protein sequence ID" value="SAM61852.1"/>
    <property type="molecule type" value="Genomic_DNA"/>
</dbReference>
<protein>
    <submittedName>
        <fullName evidence="7">Thiamin ABC transporter, substrate-binding component</fullName>
    </submittedName>
</protein>
<evidence type="ECO:0000256" key="6">
    <source>
        <dbReference type="SAM" id="SignalP"/>
    </source>
</evidence>
<evidence type="ECO:0000313" key="7">
    <source>
        <dbReference type="EMBL" id="SAM61852.1"/>
    </source>
</evidence>
<evidence type="ECO:0000256" key="4">
    <source>
        <dbReference type="ARBA" id="ARBA00022729"/>
    </source>
</evidence>
<dbReference type="Pfam" id="PF13343">
    <property type="entry name" value="SBP_bac_6"/>
    <property type="match status" value="1"/>
</dbReference>
<keyword evidence="5" id="KW-0574">Periplasm</keyword>
<comment type="similarity">
    <text evidence="2">Belongs to the bacterial solute-binding protein 1 family.</text>
</comment>
<dbReference type="Gene3D" id="3.40.190.10">
    <property type="entry name" value="Periplasmic binding protein-like II"/>
    <property type="match status" value="2"/>
</dbReference>
<dbReference type="PANTHER" id="PTHR30006:SF3">
    <property type="entry name" value="THIAMINE-BINDING PERIPLASMIC PROTEIN"/>
    <property type="match status" value="1"/>
</dbReference>
<dbReference type="InterPro" id="IPR005948">
    <property type="entry name" value="ThiB-like"/>
</dbReference>
<feature type="signal peptide" evidence="6">
    <location>
        <begin position="1"/>
        <end position="18"/>
    </location>
</feature>
<proteinExistence type="inferred from homology"/>
<comment type="subcellular location">
    <subcellularLocation>
        <location evidence="1">Periplasm</location>
    </subcellularLocation>
</comment>
<reference evidence="8" key="1">
    <citation type="submission" date="2016-04" db="EMBL/GenBank/DDBJ databases">
        <authorList>
            <person name="Tagini F."/>
        </authorList>
    </citation>
    <scope>NUCLEOTIDE SEQUENCE [LARGE SCALE GENOMIC DNA]</scope>
    <source>
        <strain evidence="8">CHUV0807</strain>
    </source>
</reference>
<dbReference type="InterPro" id="IPR005967">
    <property type="entry name" value="ThiB"/>
</dbReference>
<gene>
    <name evidence="7" type="ORF">CHUV0807_0951</name>
</gene>
<name>A0A1C3H3V7_9GAMM</name>
<accession>A0A1C3H3V7</accession>
<dbReference type="SUPFAM" id="SSF53850">
    <property type="entry name" value="Periplasmic binding protein-like II"/>
    <property type="match status" value="1"/>
</dbReference>